<evidence type="ECO:0000313" key="8">
    <source>
        <dbReference type="Proteomes" id="UP000093482"/>
    </source>
</evidence>
<comment type="caution">
    <text evidence="4">Lacks conserved residue(s) required for the propagation of feature annotation.</text>
</comment>
<dbReference type="SUPFAM" id="SSF46689">
    <property type="entry name" value="Homeodomain-like"/>
    <property type="match status" value="2"/>
</dbReference>
<evidence type="ECO:0000259" key="5">
    <source>
        <dbReference type="PROSITE" id="PS01124"/>
    </source>
</evidence>
<dbReference type="GO" id="GO:0000160">
    <property type="term" value="P:phosphorelay signal transduction system"/>
    <property type="evidence" value="ECO:0007669"/>
    <property type="project" value="InterPro"/>
</dbReference>
<dbReference type="Gene3D" id="3.40.50.2300">
    <property type="match status" value="1"/>
</dbReference>
<dbReference type="SUPFAM" id="SSF52172">
    <property type="entry name" value="CheY-like"/>
    <property type="match status" value="1"/>
</dbReference>
<dbReference type="PROSITE" id="PS01124">
    <property type="entry name" value="HTH_ARAC_FAMILY_2"/>
    <property type="match status" value="1"/>
</dbReference>
<keyword evidence="3" id="KW-0804">Transcription</keyword>
<dbReference type="Proteomes" id="UP000093482">
    <property type="component" value="Unassembled WGS sequence"/>
</dbReference>
<feature type="domain" description="Response regulatory" evidence="6">
    <location>
        <begin position="2"/>
        <end position="118"/>
    </location>
</feature>
<proteinExistence type="predicted"/>
<dbReference type="AlphaFoldDB" id="A0A1C0YPY2"/>
<evidence type="ECO:0000313" key="7">
    <source>
        <dbReference type="EMBL" id="OCS89234.1"/>
    </source>
</evidence>
<dbReference type="InterPro" id="IPR020449">
    <property type="entry name" value="Tscrpt_reg_AraC-type_HTH"/>
</dbReference>
<organism evidence="7 8">
    <name type="scientific">Caryophanon latum</name>
    <dbReference type="NCBI Taxonomy" id="33977"/>
    <lineage>
        <taxon>Bacteria</taxon>
        <taxon>Bacillati</taxon>
        <taxon>Bacillota</taxon>
        <taxon>Bacilli</taxon>
        <taxon>Bacillales</taxon>
        <taxon>Caryophanaceae</taxon>
        <taxon>Caryophanon</taxon>
    </lineage>
</organism>
<dbReference type="InterPro" id="IPR018060">
    <property type="entry name" value="HTH_AraC"/>
</dbReference>
<dbReference type="Pfam" id="PF12833">
    <property type="entry name" value="HTH_18"/>
    <property type="match status" value="1"/>
</dbReference>
<evidence type="ECO:0000256" key="1">
    <source>
        <dbReference type="ARBA" id="ARBA00023015"/>
    </source>
</evidence>
<gene>
    <name evidence="7" type="ORF">A6K76_12855</name>
</gene>
<evidence type="ECO:0000259" key="6">
    <source>
        <dbReference type="PROSITE" id="PS50110"/>
    </source>
</evidence>
<evidence type="ECO:0008006" key="9">
    <source>
        <dbReference type="Google" id="ProtNLM"/>
    </source>
</evidence>
<dbReference type="PRINTS" id="PR00032">
    <property type="entry name" value="HTHARAC"/>
</dbReference>
<dbReference type="InterPro" id="IPR011006">
    <property type="entry name" value="CheY-like_superfamily"/>
</dbReference>
<accession>A0A1C0YPY2</accession>
<evidence type="ECO:0000256" key="2">
    <source>
        <dbReference type="ARBA" id="ARBA00023125"/>
    </source>
</evidence>
<dbReference type="InterPro" id="IPR018062">
    <property type="entry name" value="HTH_AraC-typ_CS"/>
</dbReference>
<dbReference type="GO" id="GO:0003700">
    <property type="term" value="F:DNA-binding transcription factor activity"/>
    <property type="evidence" value="ECO:0007669"/>
    <property type="project" value="InterPro"/>
</dbReference>
<feature type="domain" description="HTH araC/xylS-type" evidence="5">
    <location>
        <begin position="364"/>
        <end position="463"/>
    </location>
</feature>
<dbReference type="GO" id="GO:0043565">
    <property type="term" value="F:sequence-specific DNA binding"/>
    <property type="evidence" value="ECO:0007669"/>
    <property type="project" value="InterPro"/>
</dbReference>
<dbReference type="SMART" id="SM00342">
    <property type="entry name" value="HTH_ARAC"/>
    <property type="match status" value="1"/>
</dbReference>
<comment type="caution">
    <text evidence="7">The sequence shown here is derived from an EMBL/GenBank/DDBJ whole genome shotgun (WGS) entry which is preliminary data.</text>
</comment>
<evidence type="ECO:0000256" key="3">
    <source>
        <dbReference type="ARBA" id="ARBA00023163"/>
    </source>
</evidence>
<dbReference type="InterPro" id="IPR001789">
    <property type="entry name" value="Sig_transdc_resp-reg_receiver"/>
</dbReference>
<keyword evidence="2" id="KW-0238">DNA-binding</keyword>
<name>A0A1C0YPY2_9BACL</name>
<protein>
    <recommendedName>
        <fullName evidence="9">HTH araC/xylS-type domain-containing protein</fullName>
    </recommendedName>
</protein>
<sequence length="466" mass="54053">MKIVLLDRDVRDHIGIRWFLQLYVANDVDVAFCTTQQQLSSKLQTFQPDVALINVDLLPTSERDTMYYVIKQSGCHIVAMTDEPLYAQALKAIALRAQALLQKPIDLERLKNLLLTLPKKDVAPASDSFYTALFLGDDTYDGTFFVIELQDDVGIAALYRWLSEAVMFQHLDVYALSTSIICISEQSVQKEQLQAIQAYWQKEQQPMNISVYDGEPCTMRAQYKAAKRMLEQRFYRGYGHILYTSQTLAVTSFDPLLSPQQQQHITDSLQQFQLEPLRQFLAQLQHELFEQEDVRVHLTSVLAQVRRFMLQYELQHERTLEQQYRQLFRSIIDCPVLYRIIADILRFTQHVVEHAKTPKQSFASEAKRYVAQHFTDESLTLAQVANALHLSPTYTSTLFTKQFGMTFVQYVQQLRLQHAVQLLRTTDASIADIAEQCGFSDANYFSKLFKRKKGMTPTYYRKRLPH</sequence>
<dbReference type="EMBL" id="MATO01000044">
    <property type="protein sequence ID" value="OCS89234.1"/>
    <property type="molecule type" value="Genomic_DNA"/>
</dbReference>
<keyword evidence="8" id="KW-1185">Reference proteome</keyword>
<dbReference type="PANTHER" id="PTHR43280:SF2">
    <property type="entry name" value="HTH-TYPE TRANSCRIPTIONAL REGULATOR EXSA"/>
    <property type="match status" value="1"/>
</dbReference>
<dbReference type="PROSITE" id="PS50110">
    <property type="entry name" value="RESPONSE_REGULATORY"/>
    <property type="match status" value="1"/>
</dbReference>
<dbReference type="PANTHER" id="PTHR43280">
    <property type="entry name" value="ARAC-FAMILY TRANSCRIPTIONAL REGULATOR"/>
    <property type="match status" value="1"/>
</dbReference>
<reference evidence="7 8" key="1">
    <citation type="submission" date="2016-07" db="EMBL/GenBank/DDBJ databases">
        <title>Caryophanon latum genome sequencing.</title>
        <authorList>
            <person name="Verma A."/>
            <person name="Pal Y."/>
            <person name="Krishnamurthi S."/>
        </authorList>
    </citation>
    <scope>NUCLEOTIDE SEQUENCE [LARGE SCALE GENOMIC DNA]</scope>
    <source>
        <strain evidence="7 8">DSM 14151</strain>
    </source>
</reference>
<dbReference type="Gene3D" id="1.10.10.60">
    <property type="entry name" value="Homeodomain-like"/>
    <property type="match status" value="2"/>
</dbReference>
<dbReference type="RefSeq" id="WP_066465280.1">
    <property type="nucleotide sequence ID" value="NZ_MATO01000044.1"/>
</dbReference>
<dbReference type="PROSITE" id="PS00041">
    <property type="entry name" value="HTH_ARAC_FAMILY_1"/>
    <property type="match status" value="1"/>
</dbReference>
<dbReference type="InterPro" id="IPR009057">
    <property type="entry name" value="Homeodomain-like_sf"/>
</dbReference>
<keyword evidence="1" id="KW-0805">Transcription regulation</keyword>
<dbReference type="OrthoDB" id="2563880at2"/>
<evidence type="ECO:0000256" key="4">
    <source>
        <dbReference type="PROSITE-ProRule" id="PRU00169"/>
    </source>
</evidence>